<accession>A0AAQ3T959</accession>
<dbReference type="EMBL" id="CP144748">
    <property type="protein sequence ID" value="WVZ68375.1"/>
    <property type="molecule type" value="Genomic_DNA"/>
</dbReference>
<evidence type="ECO:0000256" key="1">
    <source>
        <dbReference type="SAM" id="Phobius"/>
    </source>
</evidence>
<feature type="transmembrane region" description="Helical" evidence="1">
    <location>
        <begin position="204"/>
        <end position="224"/>
    </location>
</feature>
<dbReference type="AlphaFoldDB" id="A0AAQ3T959"/>
<feature type="transmembrane region" description="Helical" evidence="1">
    <location>
        <begin position="65"/>
        <end position="84"/>
    </location>
</feature>
<gene>
    <name evidence="2" type="ORF">U9M48_017321</name>
</gene>
<feature type="transmembrane region" description="Helical" evidence="1">
    <location>
        <begin position="163"/>
        <end position="183"/>
    </location>
</feature>
<reference evidence="2 3" key="1">
    <citation type="submission" date="2024-02" db="EMBL/GenBank/DDBJ databases">
        <title>High-quality chromosome-scale genome assembly of Pensacola bahiagrass (Paspalum notatum Flugge var. saurae).</title>
        <authorList>
            <person name="Vega J.M."/>
            <person name="Podio M."/>
            <person name="Orjuela J."/>
            <person name="Siena L.A."/>
            <person name="Pessino S.C."/>
            <person name="Combes M.C."/>
            <person name="Mariac C."/>
            <person name="Albertini E."/>
            <person name="Pupilli F."/>
            <person name="Ortiz J.P.A."/>
            <person name="Leblanc O."/>
        </authorList>
    </citation>
    <scope>NUCLEOTIDE SEQUENCE [LARGE SCALE GENOMIC DNA]</scope>
    <source>
        <strain evidence="2">R1</strain>
        <tissue evidence="2">Leaf</tissue>
    </source>
</reference>
<feature type="transmembrane region" description="Helical" evidence="1">
    <location>
        <begin position="236"/>
        <end position="261"/>
    </location>
</feature>
<evidence type="ECO:0000313" key="3">
    <source>
        <dbReference type="Proteomes" id="UP001341281"/>
    </source>
</evidence>
<name>A0AAQ3T959_PASNO</name>
<feature type="transmembrane region" description="Helical" evidence="1">
    <location>
        <begin position="343"/>
        <end position="365"/>
    </location>
</feature>
<proteinExistence type="predicted"/>
<keyword evidence="1" id="KW-0812">Transmembrane</keyword>
<organism evidence="2 3">
    <name type="scientific">Paspalum notatum var. saurae</name>
    <dbReference type="NCBI Taxonomy" id="547442"/>
    <lineage>
        <taxon>Eukaryota</taxon>
        <taxon>Viridiplantae</taxon>
        <taxon>Streptophyta</taxon>
        <taxon>Embryophyta</taxon>
        <taxon>Tracheophyta</taxon>
        <taxon>Spermatophyta</taxon>
        <taxon>Magnoliopsida</taxon>
        <taxon>Liliopsida</taxon>
        <taxon>Poales</taxon>
        <taxon>Poaceae</taxon>
        <taxon>PACMAD clade</taxon>
        <taxon>Panicoideae</taxon>
        <taxon>Andropogonodae</taxon>
        <taxon>Paspaleae</taxon>
        <taxon>Paspalinae</taxon>
        <taxon>Paspalum</taxon>
    </lineage>
</organism>
<evidence type="ECO:0000313" key="2">
    <source>
        <dbReference type="EMBL" id="WVZ68375.1"/>
    </source>
</evidence>
<feature type="transmembrane region" description="Helical" evidence="1">
    <location>
        <begin position="304"/>
        <end position="322"/>
    </location>
</feature>
<sequence length="440" mass="47123">MVDSTRGSKLFFFTEINNDHCPKFCTQLSWKVNSKMGDPEMYSPPKNGTEEEQAKQAANKILKRTTSFAQGTIATATGFLTAAFSVRKDVLFHKHILAAGGCFLVIAYLSGLLLVYLKLFLSGYKQLHRGHIRFIQFLCVISGAALIATNSLLLLLISEGNSLLSLNLLPIQGIIGVLAYHATPTEGSMRDKAFEAGIKSGHKVALLATATAFAVQTTVLFGYLNNSSFRAVGHRFDLSVTFMASALSVSLAVATGMPLGYRTEAARDKVLSLVRYLKDTVIALLAVTAVLIGKEFLGGDTVLALFPEIAVATMYYAVNLFSDDDETAAERGQRGVAEERKMELLPTAVVATFGFGMLGVAYAALLGTPEHDVYTKALVFTLVAAVMSSLGRVAGPLCSPRRDKNAAACVVLLSNMLPIVEMLVAVPLAAKVVIDALPVS</sequence>
<feature type="transmembrane region" description="Helical" evidence="1">
    <location>
        <begin position="137"/>
        <end position="157"/>
    </location>
</feature>
<protein>
    <submittedName>
        <fullName evidence="2">Uncharacterized protein</fullName>
    </submittedName>
</protein>
<keyword evidence="1" id="KW-0472">Membrane</keyword>
<keyword evidence="1" id="KW-1133">Transmembrane helix</keyword>
<feature type="transmembrane region" description="Helical" evidence="1">
    <location>
        <begin position="96"/>
        <end position="117"/>
    </location>
</feature>
<keyword evidence="3" id="KW-1185">Reference proteome</keyword>
<feature type="transmembrane region" description="Helical" evidence="1">
    <location>
        <begin position="377"/>
        <end position="395"/>
    </location>
</feature>
<dbReference type="Proteomes" id="UP001341281">
    <property type="component" value="Chromosome 04"/>
</dbReference>
<feature type="transmembrane region" description="Helical" evidence="1">
    <location>
        <begin position="273"/>
        <end position="292"/>
    </location>
</feature>
<feature type="transmembrane region" description="Helical" evidence="1">
    <location>
        <begin position="407"/>
        <end position="430"/>
    </location>
</feature>